<protein>
    <recommendedName>
        <fullName evidence="11">Dihydroorotate dehydrogenase (quinone)</fullName>
        <ecNumber evidence="11">1.3.5.2</ecNumber>
    </recommendedName>
    <alternativeName>
        <fullName evidence="11">DHOdehase</fullName>
        <shortName evidence="11">DHOD</shortName>
        <shortName evidence="11">DHODase</shortName>
    </alternativeName>
    <alternativeName>
        <fullName evidence="11">Dihydroorotate oxidase</fullName>
    </alternativeName>
</protein>
<feature type="binding site" evidence="11">
    <location>
        <position position="263"/>
    </location>
    <ligand>
        <name>FMN</name>
        <dbReference type="ChEBI" id="CHEBI:58210"/>
    </ligand>
</feature>
<dbReference type="NCBIfam" id="NF003652">
    <property type="entry name" value="PRK05286.2-5"/>
    <property type="match status" value="1"/>
</dbReference>
<comment type="subcellular location">
    <subcellularLocation>
        <location evidence="11">Cell membrane</location>
        <topology evidence="11">Peripheral membrane protein</topology>
    </subcellularLocation>
    <subcellularLocation>
        <location evidence="2">Membrane</location>
    </subcellularLocation>
</comment>
<dbReference type="GO" id="GO:0005737">
    <property type="term" value="C:cytoplasm"/>
    <property type="evidence" value="ECO:0007669"/>
    <property type="project" value="InterPro"/>
</dbReference>
<comment type="subunit">
    <text evidence="11">Monomer.</text>
</comment>
<dbReference type="Proteomes" id="UP000254968">
    <property type="component" value="Unassembled WGS sequence"/>
</dbReference>
<dbReference type="Pfam" id="PF01180">
    <property type="entry name" value="DHO_dh"/>
    <property type="match status" value="1"/>
</dbReference>
<dbReference type="PROSITE" id="PS00911">
    <property type="entry name" value="DHODEHASE_1"/>
    <property type="match status" value="1"/>
</dbReference>
<dbReference type="RefSeq" id="WP_115303240.1">
    <property type="nucleotide sequence ID" value="NZ_CAAAHO010000002.1"/>
</dbReference>
<sequence length="340" mass="37699">MYSLIRPLLFKLEAEKAHEFTLKALHYLPNFLFKKVHYSSPISAMGLQFKHPIGLAAGLDKNGEHLDALNKLGFSFIEVGTVTPRPQAGNPKPRLFRLPAKQTIINRMGFNNKGVEALIANIRQSQYQGILGINIGKNKDTSLNEAVNDYVYCLQKTYRYASYITINISSPNTPDLRQLQQQDYLDNLLKKLTETQQKLTDTYQRQVPLVLKISPDEQDEVLKQMAEAAIKHNIAGIIATNTTCSRVSVEGIPHSKEQGGLSGEPLLERSTACLKVLKSIVGSDITLIGVGGIKDVHSAKLKLEAGADLLQVYTGLIYQGPSLIPKLIYSLKSLNYKNVP</sequence>
<evidence type="ECO:0000256" key="9">
    <source>
        <dbReference type="ARBA" id="ARBA00023136"/>
    </source>
</evidence>
<keyword evidence="5 11" id="KW-0285">Flavoprotein</keyword>
<feature type="binding site" evidence="11">
    <location>
        <position position="134"/>
    </location>
    <ligand>
        <name>FMN</name>
        <dbReference type="ChEBI" id="CHEBI:58210"/>
    </ligand>
</feature>
<organism evidence="13 14">
    <name type="scientific">Legionella beliardensis</name>
    <dbReference type="NCBI Taxonomy" id="91822"/>
    <lineage>
        <taxon>Bacteria</taxon>
        <taxon>Pseudomonadati</taxon>
        <taxon>Pseudomonadota</taxon>
        <taxon>Gammaproteobacteria</taxon>
        <taxon>Legionellales</taxon>
        <taxon>Legionellaceae</taxon>
        <taxon>Legionella</taxon>
    </lineage>
</organism>
<dbReference type="SUPFAM" id="SSF51395">
    <property type="entry name" value="FMN-linked oxidoreductases"/>
    <property type="match status" value="1"/>
</dbReference>
<dbReference type="GO" id="GO:0006207">
    <property type="term" value="P:'de novo' pyrimidine nucleobase biosynthetic process"/>
    <property type="evidence" value="ECO:0007669"/>
    <property type="project" value="UniProtKB-UniRule"/>
</dbReference>
<feature type="binding site" evidence="11">
    <location>
        <position position="81"/>
    </location>
    <ligand>
        <name>FMN</name>
        <dbReference type="ChEBI" id="CHEBI:58210"/>
    </ligand>
</feature>
<dbReference type="PANTHER" id="PTHR48109:SF4">
    <property type="entry name" value="DIHYDROOROTATE DEHYDROGENASE (QUINONE), MITOCHONDRIAL"/>
    <property type="match status" value="1"/>
</dbReference>
<keyword evidence="14" id="KW-1185">Reference proteome</keyword>
<evidence type="ECO:0000256" key="1">
    <source>
        <dbReference type="ARBA" id="ARBA00003125"/>
    </source>
</evidence>
<keyword evidence="8 11" id="KW-0560">Oxidoreductase</keyword>
<dbReference type="EC" id="1.3.5.2" evidence="11"/>
<dbReference type="EMBL" id="UGNV01000001">
    <property type="protein sequence ID" value="STX29577.1"/>
    <property type="molecule type" value="Genomic_DNA"/>
</dbReference>
<keyword evidence="11" id="KW-1003">Cell membrane</keyword>
<feature type="binding site" evidence="11">
    <location>
        <position position="167"/>
    </location>
    <ligand>
        <name>FMN</name>
        <dbReference type="ChEBI" id="CHEBI:58210"/>
    </ligand>
</feature>
<dbReference type="CDD" id="cd04738">
    <property type="entry name" value="DHOD_2_like"/>
    <property type="match status" value="1"/>
</dbReference>
<name>A0A378I315_9GAMM</name>
<dbReference type="UniPathway" id="UPA00070">
    <property type="reaction ID" value="UER00946"/>
</dbReference>
<keyword evidence="6 11" id="KW-0288">FMN</keyword>
<feature type="domain" description="Dihydroorotate dehydrogenase catalytic" evidence="12">
    <location>
        <begin position="44"/>
        <end position="333"/>
    </location>
</feature>
<accession>A0A378I315</accession>
<evidence type="ECO:0000256" key="2">
    <source>
        <dbReference type="ARBA" id="ARBA00004370"/>
    </source>
</evidence>
<feature type="binding site" evidence="11">
    <location>
        <begin position="241"/>
        <end position="242"/>
    </location>
    <ligand>
        <name>substrate</name>
    </ligand>
</feature>
<feature type="binding site" evidence="11">
    <location>
        <position position="292"/>
    </location>
    <ligand>
        <name>FMN</name>
        <dbReference type="ChEBI" id="CHEBI:58210"/>
    </ligand>
</feature>
<reference evidence="13 14" key="1">
    <citation type="submission" date="2018-06" db="EMBL/GenBank/DDBJ databases">
        <authorList>
            <consortium name="Pathogen Informatics"/>
            <person name="Doyle S."/>
        </authorList>
    </citation>
    <scope>NUCLEOTIDE SEQUENCE [LARGE SCALE GENOMIC DNA]</scope>
    <source>
        <strain evidence="13 14">NCTC13315</strain>
    </source>
</reference>
<dbReference type="HAMAP" id="MF_00225">
    <property type="entry name" value="DHO_dh_type2"/>
    <property type="match status" value="1"/>
</dbReference>
<feature type="binding site" evidence="11">
    <location>
        <position position="172"/>
    </location>
    <ligand>
        <name>substrate</name>
    </ligand>
</feature>
<feature type="binding site" evidence="11">
    <location>
        <begin position="313"/>
        <end position="314"/>
    </location>
    <ligand>
        <name>FMN</name>
        <dbReference type="ChEBI" id="CHEBI:58210"/>
    </ligand>
</feature>
<evidence type="ECO:0000256" key="11">
    <source>
        <dbReference type="HAMAP-Rule" id="MF_00225"/>
    </source>
</evidence>
<dbReference type="InterPro" id="IPR005719">
    <property type="entry name" value="Dihydroorotate_DH_2"/>
</dbReference>
<dbReference type="OrthoDB" id="9802377at2"/>
<comment type="similarity">
    <text evidence="4 11">Belongs to the dihydroorotate dehydrogenase family. Type 2 subfamily.</text>
</comment>
<dbReference type="AlphaFoldDB" id="A0A378I315"/>
<evidence type="ECO:0000256" key="5">
    <source>
        <dbReference type="ARBA" id="ARBA00022630"/>
    </source>
</evidence>
<dbReference type="PANTHER" id="PTHR48109">
    <property type="entry name" value="DIHYDROOROTATE DEHYDROGENASE (QUINONE), MITOCHONDRIAL-RELATED"/>
    <property type="match status" value="1"/>
</dbReference>
<evidence type="ECO:0000256" key="3">
    <source>
        <dbReference type="ARBA" id="ARBA00005161"/>
    </source>
</evidence>
<dbReference type="PROSITE" id="PS00912">
    <property type="entry name" value="DHODEHASE_2"/>
    <property type="match status" value="1"/>
</dbReference>
<dbReference type="InterPro" id="IPR012135">
    <property type="entry name" value="Dihydroorotate_DH_1_2"/>
</dbReference>
<evidence type="ECO:0000313" key="14">
    <source>
        <dbReference type="Proteomes" id="UP000254968"/>
    </source>
</evidence>
<dbReference type="InterPro" id="IPR013785">
    <property type="entry name" value="Aldolase_TIM"/>
</dbReference>
<comment type="pathway">
    <text evidence="3 11">Pyrimidine metabolism; UMP biosynthesis via de novo pathway; orotate from (S)-dihydroorotate (quinone route): step 1/1.</text>
</comment>
<proteinExistence type="inferred from homology"/>
<evidence type="ECO:0000256" key="6">
    <source>
        <dbReference type="ARBA" id="ARBA00022643"/>
    </source>
</evidence>
<dbReference type="NCBIfam" id="NF003645">
    <property type="entry name" value="PRK05286.1-2"/>
    <property type="match status" value="1"/>
</dbReference>
<feature type="active site" description="Nucleophile" evidence="11">
    <location>
        <position position="170"/>
    </location>
</feature>
<dbReference type="PIRSF" id="PIRSF000164">
    <property type="entry name" value="DHO_oxidase"/>
    <property type="match status" value="1"/>
</dbReference>
<comment type="catalytic activity">
    <reaction evidence="10 11">
        <text>(S)-dihydroorotate + a quinone = orotate + a quinol</text>
        <dbReference type="Rhea" id="RHEA:30187"/>
        <dbReference type="ChEBI" id="CHEBI:24646"/>
        <dbReference type="ChEBI" id="CHEBI:30839"/>
        <dbReference type="ChEBI" id="CHEBI:30864"/>
        <dbReference type="ChEBI" id="CHEBI:132124"/>
        <dbReference type="EC" id="1.3.5.2"/>
    </reaction>
</comment>
<dbReference type="NCBIfam" id="TIGR01036">
    <property type="entry name" value="pyrD_sub2"/>
    <property type="match status" value="1"/>
</dbReference>
<feature type="binding site" evidence="11">
    <location>
        <begin position="57"/>
        <end position="61"/>
    </location>
    <ligand>
        <name>FMN</name>
        <dbReference type="ChEBI" id="CHEBI:58210"/>
    </ligand>
</feature>
<dbReference type="NCBIfam" id="NF003646">
    <property type="entry name" value="PRK05286.1-4"/>
    <property type="match status" value="1"/>
</dbReference>
<dbReference type="GO" id="GO:0044205">
    <property type="term" value="P:'de novo' UMP biosynthetic process"/>
    <property type="evidence" value="ECO:0007669"/>
    <property type="project" value="UniProtKB-UniRule"/>
</dbReference>
<dbReference type="Gene3D" id="3.20.20.70">
    <property type="entry name" value="Aldolase class I"/>
    <property type="match status" value="1"/>
</dbReference>
<keyword evidence="9 11" id="KW-0472">Membrane</keyword>
<dbReference type="InterPro" id="IPR050074">
    <property type="entry name" value="DHO_dehydrogenase"/>
</dbReference>
<evidence type="ECO:0000313" key="13">
    <source>
        <dbReference type="EMBL" id="STX29577.1"/>
    </source>
</evidence>
<feature type="binding site" evidence="11">
    <location>
        <position position="240"/>
    </location>
    <ligand>
        <name>FMN</name>
        <dbReference type="ChEBI" id="CHEBI:58210"/>
    </ligand>
</feature>
<feature type="binding site" evidence="11">
    <location>
        <position position="212"/>
    </location>
    <ligand>
        <name>FMN</name>
        <dbReference type="ChEBI" id="CHEBI:58210"/>
    </ligand>
</feature>
<feature type="binding site" evidence="11">
    <location>
        <position position="167"/>
    </location>
    <ligand>
        <name>substrate</name>
    </ligand>
</feature>
<comment type="function">
    <text evidence="1 11">Catalyzes the conversion of dihydroorotate to orotate with quinone as electron acceptor.</text>
</comment>
<dbReference type="GO" id="GO:0106430">
    <property type="term" value="F:dihydroorotate dehydrogenase (quinone) activity"/>
    <property type="evidence" value="ECO:0007669"/>
    <property type="project" value="UniProtKB-EC"/>
</dbReference>
<dbReference type="InterPro" id="IPR001295">
    <property type="entry name" value="Dihydroorotate_DH_CS"/>
</dbReference>
<dbReference type="InterPro" id="IPR005720">
    <property type="entry name" value="Dihydroorotate_DH_cat"/>
</dbReference>
<evidence type="ECO:0000256" key="10">
    <source>
        <dbReference type="ARBA" id="ARBA00048639"/>
    </source>
</evidence>
<feature type="binding site" evidence="11">
    <location>
        <begin position="106"/>
        <end position="110"/>
    </location>
    <ligand>
        <name>substrate</name>
    </ligand>
</feature>
<keyword evidence="7 11" id="KW-0665">Pyrimidine biosynthesis</keyword>
<comment type="cofactor">
    <cofactor evidence="11">
        <name>FMN</name>
        <dbReference type="ChEBI" id="CHEBI:58210"/>
    </cofactor>
    <text evidence="11">Binds 1 FMN per subunit.</text>
</comment>
<feature type="binding site" evidence="11">
    <location>
        <position position="61"/>
    </location>
    <ligand>
        <name>substrate</name>
    </ligand>
</feature>
<dbReference type="GO" id="GO:0005886">
    <property type="term" value="C:plasma membrane"/>
    <property type="evidence" value="ECO:0007669"/>
    <property type="project" value="UniProtKB-SubCell"/>
</dbReference>
<evidence type="ECO:0000256" key="4">
    <source>
        <dbReference type="ARBA" id="ARBA00005359"/>
    </source>
</evidence>
<evidence type="ECO:0000259" key="12">
    <source>
        <dbReference type="Pfam" id="PF01180"/>
    </source>
</evidence>
<evidence type="ECO:0000256" key="7">
    <source>
        <dbReference type="ARBA" id="ARBA00022975"/>
    </source>
</evidence>
<dbReference type="NCBIfam" id="NF003644">
    <property type="entry name" value="PRK05286.1-1"/>
    <property type="match status" value="1"/>
</dbReference>
<evidence type="ECO:0000256" key="8">
    <source>
        <dbReference type="ARBA" id="ARBA00023002"/>
    </source>
</evidence>
<gene>
    <name evidence="11 13" type="primary">pyrD</name>
    <name evidence="13" type="ORF">NCTC13315_02120</name>
</gene>